<sequence>MEDGLRFMQTGQHAGKLVLRMPENSSMLPATAAIRSGFSLRADVWFLLAGGSGGLGW</sequence>
<accession>A0AAN6XM25</accession>
<reference evidence="1" key="1">
    <citation type="journal article" date="2023" name="Mol. Phylogenet. Evol.">
        <title>Genome-scale phylogeny and comparative genomics of the fungal order Sordariales.</title>
        <authorList>
            <person name="Hensen N."/>
            <person name="Bonometti L."/>
            <person name="Westerberg I."/>
            <person name="Brannstrom I.O."/>
            <person name="Guillou S."/>
            <person name="Cros-Aarteil S."/>
            <person name="Calhoun S."/>
            <person name="Haridas S."/>
            <person name="Kuo A."/>
            <person name="Mondo S."/>
            <person name="Pangilinan J."/>
            <person name="Riley R."/>
            <person name="LaButti K."/>
            <person name="Andreopoulos B."/>
            <person name="Lipzen A."/>
            <person name="Chen C."/>
            <person name="Yan M."/>
            <person name="Daum C."/>
            <person name="Ng V."/>
            <person name="Clum A."/>
            <person name="Steindorff A."/>
            <person name="Ohm R.A."/>
            <person name="Martin F."/>
            <person name="Silar P."/>
            <person name="Natvig D.O."/>
            <person name="Lalanne C."/>
            <person name="Gautier V."/>
            <person name="Ament-Velasquez S.L."/>
            <person name="Kruys A."/>
            <person name="Hutchinson M.I."/>
            <person name="Powell A.J."/>
            <person name="Barry K."/>
            <person name="Miller A.N."/>
            <person name="Grigoriev I.V."/>
            <person name="Debuchy R."/>
            <person name="Gladieux P."/>
            <person name="Hiltunen Thoren M."/>
            <person name="Johannesson H."/>
        </authorList>
    </citation>
    <scope>NUCLEOTIDE SEQUENCE</scope>
    <source>
        <strain evidence="1">CBS 315.58</strain>
    </source>
</reference>
<reference evidence="1" key="2">
    <citation type="submission" date="2023-05" db="EMBL/GenBank/DDBJ databases">
        <authorList>
            <consortium name="Lawrence Berkeley National Laboratory"/>
            <person name="Steindorff A."/>
            <person name="Hensen N."/>
            <person name="Bonometti L."/>
            <person name="Westerberg I."/>
            <person name="Brannstrom I.O."/>
            <person name="Guillou S."/>
            <person name="Cros-Aarteil S."/>
            <person name="Calhoun S."/>
            <person name="Haridas S."/>
            <person name="Kuo A."/>
            <person name="Mondo S."/>
            <person name="Pangilinan J."/>
            <person name="Riley R."/>
            <person name="Labutti K."/>
            <person name="Andreopoulos B."/>
            <person name="Lipzen A."/>
            <person name="Chen C."/>
            <person name="Yanf M."/>
            <person name="Daum C."/>
            <person name="Ng V."/>
            <person name="Clum A."/>
            <person name="Ohm R."/>
            <person name="Martin F."/>
            <person name="Silar P."/>
            <person name="Natvig D."/>
            <person name="Lalanne C."/>
            <person name="Gautier V."/>
            <person name="Ament-Velasquez S.L."/>
            <person name="Kruys A."/>
            <person name="Hutchinson M.I."/>
            <person name="Powell A.J."/>
            <person name="Barry K."/>
            <person name="Miller A.N."/>
            <person name="Grigoriev I.V."/>
            <person name="Debuchy R."/>
            <person name="Gladieux P."/>
            <person name="Thoren M.H."/>
            <person name="Johannesson H."/>
        </authorList>
    </citation>
    <scope>NUCLEOTIDE SEQUENCE</scope>
    <source>
        <strain evidence="1">CBS 315.58</strain>
    </source>
</reference>
<keyword evidence="2" id="KW-1185">Reference proteome</keyword>
<dbReference type="EMBL" id="MU863893">
    <property type="protein sequence ID" value="KAK4202875.1"/>
    <property type="molecule type" value="Genomic_DNA"/>
</dbReference>
<evidence type="ECO:0000313" key="1">
    <source>
        <dbReference type="EMBL" id="KAK4202875.1"/>
    </source>
</evidence>
<dbReference type="AlphaFoldDB" id="A0AAN6XM25"/>
<protein>
    <submittedName>
        <fullName evidence="1">Uncharacterized protein</fullName>
    </submittedName>
</protein>
<organism evidence="1 2">
    <name type="scientific">Triangularia verruculosa</name>
    <dbReference type="NCBI Taxonomy" id="2587418"/>
    <lineage>
        <taxon>Eukaryota</taxon>
        <taxon>Fungi</taxon>
        <taxon>Dikarya</taxon>
        <taxon>Ascomycota</taxon>
        <taxon>Pezizomycotina</taxon>
        <taxon>Sordariomycetes</taxon>
        <taxon>Sordariomycetidae</taxon>
        <taxon>Sordariales</taxon>
        <taxon>Podosporaceae</taxon>
        <taxon>Triangularia</taxon>
    </lineage>
</organism>
<proteinExistence type="predicted"/>
<evidence type="ECO:0000313" key="2">
    <source>
        <dbReference type="Proteomes" id="UP001303160"/>
    </source>
</evidence>
<dbReference type="Proteomes" id="UP001303160">
    <property type="component" value="Unassembled WGS sequence"/>
</dbReference>
<name>A0AAN6XM25_9PEZI</name>
<comment type="caution">
    <text evidence="1">The sequence shown here is derived from an EMBL/GenBank/DDBJ whole genome shotgun (WGS) entry which is preliminary data.</text>
</comment>
<gene>
    <name evidence="1" type="ORF">QBC40DRAFT_275486</name>
</gene>